<protein>
    <submittedName>
        <fullName evidence="2">Uncharacterized protein</fullName>
    </submittedName>
</protein>
<evidence type="ECO:0000256" key="1">
    <source>
        <dbReference type="SAM" id="MobiDB-lite"/>
    </source>
</evidence>
<reference evidence="2 3" key="1">
    <citation type="submission" date="2018-09" db="EMBL/GenBank/DDBJ databases">
        <title>Genomic investigation of the strawberry pathogen Phytophthora fragariae indicates pathogenicity is determined by transcriptional variation in three key races.</title>
        <authorList>
            <person name="Adams T.M."/>
            <person name="Armitage A.D."/>
            <person name="Sobczyk M.K."/>
            <person name="Bates H.J."/>
            <person name="Dunwell J.M."/>
            <person name="Nellist C.F."/>
            <person name="Harrison R.J."/>
        </authorList>
    </citation>
    <scope>NUCLEOTIDE SEQUENCE [LARGE SCALE GENOMIC DNA]</scope>
    <source>
        <strain evidence="2 3">BC-23</strain>
    </source>
</reference>
<feature type="region of interest" description="Disordered" evidence="1">
    <location>
        <begin position="38"/>
        <end position="82"/>
    </location>
</feature>
<dbReference type="Proteomes" id="UP000476176">
    <property type="component" value="Unassembled WGS sequence"/>
</dbReference>
<dbReference type="AlphaFoldDB" id="A0A6G0NIW6"/>
<proteinExistence type="predicted"/>
<organism evidence="2 3">
    <name type="scientific">Phytophthora fragariae</name>
    <dbReference type="NCBI Taxonomy" id="53985"/>
    <lineage>
        <taxon>Eukaryota</taxon>
        <taxon>Sar</taxon>
        <taxon>Stramenopiles</taxon>
        <taxon>Oomycota</taxon>
        <taxon>Peronosporomycetes</taxon>
        <taxon>Peronosporales</taxon>
        <taxon>Peronosporaceae</taxon>
        <taxon>Phytophthora</taxon>
    </lineage>
</organism>
<accession>A0A6G0NIW6</accession>
<sequence>MPSHATAAVETAHATNLGLFADWAAHFKLNSEFNRRRVGSSLTPEQEQPQRSKDVVQKTADQSRQALQEEQRDSQQQSQSLLIQQPSPASLQLHGPLSYQQLLHTTITPQHLGLSAMQQNIFSPTPQPSSISVLPARHAAPDIPEQRLFRTPASSPLGSAGMLVSQHQLELTRSLLDSDSSLDSDTDSETANSATSKNPKPLDEYDTWIADAIRRECTRRGLKVKGRAKKDERIAILRRHDVAKAVYGGLMVGDTENVSVVENRTKHCPYRLLNILFSNEFATRFGQSGDKPPRADLDTRAVADKSCFWQDVHVAHVTVYPADHSVNALEFSHDFFVGIDPSTVKDHSSKKLFDVWKEMNRYYILAEKKFTASGQHEDDFPNFVDSRGYVVYLRKWLEIKPELNNFVKSGMLDKDQFDTLDENASASASLSSSNTTPSKSKVRELQEKSSILTMLGDIRRQLADIDREIVHADESSLERLEEDRNLLLHERQGLISKLRGHDQ</sequence>
<name>A0A6G0NIW6_9STRA</name>
<evidence type="ECO:0000313" key="3">
    <source>
        <dbReference type="Proteomes" id="UP000476176"/>
    </source>
</evidence>
<comment type="caution">
    <text evidence="2">The sequence shown here is derived from an EMBL/GenBank/DDBJ whole genome shotgun (WGS) entry which is preliminary data.</text>
</comment>
<feature type="region of interest" description="Disordered" evidence="1">
    <location>
        <begin position="178"/>
        <end position="201"/>
    </location>
</feature>
<gene>
    <name evidence="2" type="ORF">PF004_g16238</name>
</gene>
<dbReference type="EMBL" id="QXGC01001139">
    <property type="protein sequence ID" value="KAE9210231.1"/>
    <property type="molecule type" value="Genomic_DNA"/>
</dbReference>
<evidence type="ECO:0000313" key="2">
    <source>
        <dbReference type="EMBL" id="KAE9210231.1"/>
    </source>
</evidence>